<dbReference type="InterPro" id="IPR035924">
    <property type="entry name" value="FlaG-like_sf"/>
</dbReference>
<organism evidence="1">
    <name type="scientific">Magnetococcus massalia (strain MO-1)</name>
    <dbReference type="NCBI Taxonomy" id="451514"/>
    <lineage>
        <taxon>Bacteria</taxon>
        <taxon>Pseudomonadati</taxon>
        <taxon>Pseudomonadota</taxon>
        <taxon>Magnetococcia</taxon>
        <taxon>Magnetococcales</taxon>
        <taxon>Magnetococcaceae</taxon>
        <taxon>Magnetococcus</taxon>
    </lineage>
</organism>
<dbReference type="InterPro" id="IPR005186">
    <property type="entry name" value="FlaG"/>
</dbReference>
<keyword evidence="1" id="KW-0966">Cell projection</keyword>
<name>A0A1S7LPL1_MAGMO</name>
<dbReference type="Gene3D" id="3.30.160.170">
    <property type="entry name" value="FlaG-like"/>
    <property type="match status" value="1"/>
</dbReference>
<protein>
    <submittedName>
        <fullName evidence="1">Putative Flagellar protein FlaG-like protein</fullName>
    </submittedName>
</protein>
<dbReference type="SUPFAM" id="SSF160214">
    <property type="entry name" value="FlaG-like"/>
    <property type="match status" value="1"/>
</dbReference>
<dbReference type="PANTHER" id="PTHR37166:SF1">
    <property type="entry name" value="PROTEIN FLAG"/>
    <property type="match status" value="1"/>
</dbReference>
<keyword evidence="1" id="KW-0282">Flagellum</keyword>
<dbReference type="AlphaFoldDB" id="A0A1S7LPL1"/>
<accession>A0A1S7LPL1</accession>
<dbReference type="Pfam" id="PF03646">
    <property type="entry name" value="FlaG"/>
    <property type="match status" value="1"/>
</dbReference>
<keyword evidence="1" id="KW-0969">Cilium</keyword>
<reference evidence="1" key="1">
    <citation type="submission" date="2015-04" db="EMBL/GenBank/DDBJ databases">
        <authorList>
            <person name="Syromyatnikov M.Y."/>
            <person name="Popov V.N."/>
        </authorList>
    </citation>
    <scope>NUCLEOTIDE SEQUENCE</scope>
    <source>
        <strain evidence="1">MO-1</strain>
    </source>
</reference>
<sequence>MISAMAGDGVFDPALFRRMASGSSLASGMDLTTQQEVMTDAPLVQEDMLFTADAAGSVAGQNRALWEKNAKKLEQALLTFTSRRFSVDKDSERLVVRVVNRDTDEVVRQIPNEEMLSLSRRMRQLRGILLDAKA</sequence>
<dbReference type="EMBL" id="LO017727">
    <property type="protein sequence ID" value="CRH07716.1"/>
    <property type="molecule type" value="Genomic_DNA"/>
</dbReference>
<gene>
    <name evidence="1" type="ORF">MAGMO_3580</name>
</gene>
<proteinExistence type="predicted"/>
<dbReference type="PANTHER" id="PTHR37166">
    <property type="entry name" value="PROTEIN FLAG"/>
    <property type="match status" value="1"/>
</dbReference>
<evidence type="ECO:0000313" key="1">
    <source>
        <dbReference type="EMBL" id="CRH07716.1"/>
    </source>
</evidence>